<evidence type="ECO:0000313" key="6">
    <source>
        <dbReference type="EMBL" id="AKF09978.1"/>
    </source>
</evidence>
<protein>
    <recommendedName>
        <fullName evidence="8">DoxX family membrane protein</fullName>
    </recommendedName>
</protein>
<feature type="transmembrane region" description="Helical" evidence="5">
    <location>
        <begin position="93"/>
        <end position="111"/>
    </location>
</feature>
<reference evidence="6 7" key="1">
    <citation type="submission" date="2015-03" db="EMBL/GenBank/DDBJ databases">
        <title>Genome assembly of Sandaracinus amylolyticus DSM 53668.</title>
        <authorList>
            <person name="Sharma G."/>
            <person name="Subramanian S."/>
        </authorList>
    </citation>
    <scope>NUCLEOTIDE SEQUENCE [LARGE SCALE GENOMIC DNA]</scope>
    <source>
        <strain evidence="6 7">DSM 53668</strain>
    </source>
</reference>
<dbReference type="STRING" id="927083.DB32_007127"/>
<gene>
    <name evidence="6" type="ORF">DB32_007127</name>
</gene>
<keyword evidence="3 5" id="KW-1133">Transmembrane helix</keyword>
<organism evidence="6 7">
    <name type="scientific">Sandaracinus amylolyticus</name>
    <dbReference type="NCBI Taxonomy" id="927083"/>
    <lineage>
        <taxon>Bacteria</taxon>
        <taxon>Pseudomonadati</taxon>
        <taxon>Myxococcota</taxon>
        <taxon>Polyangia</taxon>
        <taxon>Polyangiales</taxon>
        <taxon>Sandaracinaceae</taxon>
        <taxon>Sandaracinus</taxon>
    </lineage>
</organism>
<comment type="subcellular location">
    <subcellularLocation>
        <location evidence="1">Membrane</location>
        <topology evidence="1">Multi-pass membrane protein</topology>
    </subcellularLocation>
</comment>
<evidence type="ECO:0000256" key="4">
    <source>
        <dbReference type="ARBA" id="ARBA00023136"/>
    </source>
</evidence>
<evidence type="ECO:0000256" key="2">
    <source>
        <dbReference type="ARBA" id="ARBA00022692"/>
    </source>
</evidence>
<proteinExistence type="predicted"/>
<dbReference type="GO" id="GO:0016020">
    <property type="term" value="C:membrane"/>
    <property type="evidence" value="ECO:0007669"/>
    <property type="project" value="UniProtKB-SubCell"/>
</dbReference>
<dbReference type="AlphaFoldDB" id="A0A0F6YM74"/>
<dbReference type="PANTHER" id="PTHR36974:SF1">
    <property type="entry name" value="DOXX FAMILY MEMBRANE PROTEIN"/>
    <property type="match status" value="1"/>
</dbReference>
<evidence type="ECO:0000256" key="5">
    <source>
        <dbReference type="SAM" id="Phobius"/>
    </source>
</evidence>
<dbReference type="Pfam" id="PF07681">
    <property type="entry name" value="DoxX"/>
    <property type="match status" value="1"/>
</dbReference>
<evidence type="ECO:0008006" key="8">
    <source>
        <dbReference type="Google" id="ProtNLM"/>
    </source>
</evidence>
<dbReference type="KEGG" id="samy:DB32_007127"/>
<evidence type="ECO:0000256" key="3">
    <source>
        <dbReference type="ARBA" id="ARBA00022989"/>
    </source>
</evidence>
<feature type="transmembrane region" description="Helical" evidence="5">
    <location>
        <begin position="61"/>
        <end position="81"/>
    </location>
</feature>
<feature type="transmembrane region" description="Helical" evidence="5">
    <location>
        <begin position="37"/>
        <end position="54"/>
    </location>
</feature>
<sequence length="121" mass="13306">MMRVLLAVLFVSAGVMHFVIEPTFTAMVPPFLPAPRVLVWISGVAEIALGLATLAPRLRPYAGWGLVALLIAVFPANVYMVFDDTPAIDAPRWALWARLPIQALLVGWAIWATEATKLVRR</sequence>
<keyword evidence="2 5" id="KW-0812">Transmembrane</keyword>
<dbReference type="PANTHER" id="PTHR36974">
    <property type="entry name" value="MEMBRANE PROTEIN-RELATED"/>
    <property type="match status" value="1"/>
</dbReference>
<dbReference type="EMBL" id="CP011125">
    <property type="protein sequence ID" value="AKF09978.1"/>
    <property type="molecule type" value="Genomic_DNA"/>
</dbReference>
<name>A0A0F6YM74_9BACT</name>
<evidence type="ECO:0000256" key="1">
    <source>
        <dbReference type="ARBA" id="ARBA00004141"/>
    </source>
</evidence>
<keyword evidence="4 5" id="KW-0472">Membrane</keyword>
<keyword evidence="7" id="KW-1185">Reference proteome</keyword>
<evidence type="ECO:0000313" key="7">
    <source>
        <dbReference type="Proteomes" id="UP000034883"/>
    </source>
</evidence>
<dbReference type="InterPro" id="IPR032808">
    <property type="entry name" value="DoxX"/>
</dbReference>
<dbReference type="Proteomes" id="UP000034883">
    <property type="component" value="Chromosome"/>
</dbReference>
<accession>A0A0F6YM74</accession>